<comment type="caution">
    <text evidence="5">The sequence shown here is derived from an EMBL/GenBank/DDBJ whole genome shotgun (WGS) entry which is preliminary data.</text>
</comment>
<feature type="compositionally biased region" description="Acidic residues" evidence="2">
    <location>
        <begin position="963"/>
        <end position="973"/>
    </location>
</feature>
<feature type="region of interest" description="Disordered" evidence="2">
    <location>
        <begin position="963"/>
        <end position="994"/>
    </location>
</feature>
<dbReference type="EMBL" id="WVTB01000036">
    <property type="protein sequence ID" value="KAF3806401.1"/>
    <property type="molecule type" value="Genomic_DNA"/>
</dbReference>
<evidence type="ECO:0000313" key="6">
    <source>
        <dbReference type="Proteomes" id="UP000613401"/>
    </source>
</evidence>
<dbReference type="InterPro" id="IPR027417">
    <property type="entry name" value="P-loop_NTPase"/>
</dbReference>
<dbReference type="GeneID" id="69013312"/>
<dbReference type="PANTHER" id="PTHR36681:SF3">
    <property type="entry name" value="NUCLEAR GTPASE, GERMINAL CENTER-ASSOCIATED, TANDEM DUPLICATE 3"/>
    <property type="match status" value="1"/>
</dbReference>
<name>A0A8H4CMB6_COLGL</name>
<feature type="compositionally biased region" description="Basic and acidic residues" evidence="2">
    <location>
        <begin position="461"/>
        <end position="471"/>
    </location>
</feature>
<dbReference type="InterPro" id="IPR056024">
    <property type="entry name" value="DUF7605"/>
</dbReference>
<keyword evidence="6" id="KW-1185">Reference proteome</keyword>
<dbReference type="Proteomes" id="UP000613401">
    <property type="component" value="Unassembled WGS sequence"/>
</dbReference>
<evidence type="ECO:0000259" key="4">
    <source>
        <dbReference type="Pfam" id="PF24564"/>
    </source>
</evidence>
<sequence>MADEEVHQALEAAIRAQEALETARAEATGTELRKISTKTTDLLDNLKQTLGSMADMKRSAKYCESIDKLQSEAELPRFVIGVLGDTGTGKSSLINAVLDEERVVPTNCMRACTAVITEISWNTSNDDSKKYRAEIHFLSQAEWSTEVTALLRDILGNNGNLSEDIRVADSEAQNAYTVLKAVYPTHTDQQLVEADPYVLANFSKIREVIGTVQVVEEKGSNTFYQKIQSFVDSEEKGNGPNTAMAYWPLIKSVRVFLKSEVLSTGVVLVDLPGGRDANAARAAVAAKYIKECTRLWVVAPITRAVDDKTAKNLMGHNFKQQLKYDDSYWSITFICTKADDVAIDEAAETLGLRDHILGEECRAEHMKSDSEALKKEVKKLESKKADLQAQYQIASNNVDTWEGIQLQAANEGRAFAPFESPNKRKRQAANDARKKLKTDDESSGTEEISSDESDEEAPSQEDDKRKPLSAEEVKAKLQELRAVKRSLKEEKKQTNNRIRDLKTTTKNLAAQRLKIKTEMYSRCIQGRNEYSRREIQKDFAAGIKELDDELLAEGQEQQEDTERPSYEEIGRALPVFCISSRAFQQLRGRMKRDKRVPGFTSLEETEVPALRKHTLEQAAAMQDSWFKHQLSEVCRFLRGMDLFLAGDDAFLKLSDAEKKEEYEFLEKGLAKLGKAVGDSITNSMVECQEAVDTVLQRMPQAAANASARALATAKGWGAHHNAGGLRYNTYKATCRRRGVFRGAAGSRDFNEDLLRPMKNATANLWDRAFNNRIPEILDSLARGSTLMIHAFHGNMRSRRFMTENTEMAHEILSKHIGALNETMVLANQHHKLLARDKQRNANRGFYPAVEGALRDTYLECAQVRGIGAFNEMKELMEEEVKAQRASVFHDAANKADDAVNNLLSELEVAVRHDLHLNINTMRQDYTGLVGAVATEADNRDRKMLIPIMMSFYQALLMTLTEPDDNDNGDEYTVDNDKQGTDHGEDSDGSYHDSD</sequence>
<dbReference type="Pfam" id="PF24564">
    <property type="entry name" value="DUF7605"/>
    <property type="match status" value="1"/>
</dbReference>
<feature type="region of interest" description="Disordered" evidence="2">
    <location>
        <begin position="415"/>
        <end position="471"/>
    </location>
</feature>
<protein>
    <submittedName>
        <fullName evidence="5">Nuclear GTPase SLIP-GC</fullName>
    </submittedName>
</protein>
<feature type="compositionally biased region" description="Acidic residues" evidence="2">
    <location>
        <begin position="441"/>
        <end position="460"/>
    </location>
</feature>
<dbReference type="PANTHER" id="PTHR36681">
    <property type="entry name" value="NUCLEAR GTPASE, GERMINAL CENTER-ASSOCIATED, TANDEM DUPLICATE 3"/>
    <property type="match status" value="1"/>
</dbReference>
<evidence type="ECO:0000259" key="3">
    <source>
        <dbReference type="Pfam" id="PF00350"/>
    </source>
</evidence>
<reference evidence="5" key="1">
    <citation type="journal article" date="2020" name="Phytopathology">
        <title>Genome sequence and comparative analysis of Colletotrichum gloeosporioides isolated from Liriodendron leaves.</title>
        <authorList>
            <person name="Fu F.F."/>
            <person name="Hao Z."/>
            <person name="Wang P."/>
            <person name="Lu Y."/>
            <person name="Xue L.J."/>
            <person name="Wei G."/>
            <person name="Tian Y."/>
            <person name="Baishi H."/>
            <person name="Xu H."/>
            <person name="Shi J."/>
            <person name="Cheng T."/>
            <person name="Wang G."/>
            <person name="Yi Y."/>
            <person name="Chen J."/>
        </authorList>
    </citation>
    <scope>NUCLEOTIDE SEQUENCE</scope>
    <source>
        <strain evidence="5">Lc1</strain>
    </source>
</reference>
<gene>
    <name evidence="5" type="ORF">GCG54_00006163</name>
</gene>
<dbReference type="InterPro" id="IPR045063">
    <property type="entry name" value="Dynamin_N"/>
</dbReference>
<proteinExistence type="predicted"/>
<dbReference type="SUPFAM" id="SSF52540">
    <property type="entry name" value="P-loop containing nucleoside triphosphate hydrolases"/>
    <property type="match status" value="1"/>
</dbReference>
<organism evidence="5 6">
    <name type="scientific">Colletotrichum gloeosporioides</name>
    <name type="common">Anthracnose fungus</name>
    <name type="synonym">Glomerella cingulata</name>
    <dbReference type="NCBI Taxonomy" id="474922"/>
    <lineage>
        <taxon>Eukaryota</taxon>
        <taxon>Fungi</taxon>
        <taxon>Dikarya</taxon>
        <taxon>Ascomycota</taxon>
        <taxon>Pezizomycotina</taxon>
        <taxon>Sordariomycetes</taxon>
        <taxon>Hypocreomycetidae</taxon>
        <taxon>Glomerellales</taxon>
        <taxon>Glomerellaceae</taxon>
        <taxon>Colletotrichum</taxon>
        <taxon>Colletotrichum gloeosporioides species complex</taxon>
    </lineage>
</organism>
<feature type="compositionally biased region" description="Basic and acidic residues" evidence="2">
    <location>
        <begin position="974"/>
        <end position="994"/>
    </location>
</feature>
<evidence type="ECO:0000313" key="5">
    <source>
        <dbReference type="EMBL" id="KAF3806401.1"/>
    </source>
</evidence>
<feature type="domain" description="DUF7605" evidence="4">
    <location>
        <begin position="704"/>
        <end position="884"/>
    </location>
</feature>
<dbReference type="RefSeq" id="XP_045265560.1">
    <property type="nucleotide sequence ID" value="XM_045406177.1"/>
</dbReference>
<keyword evidence="1" id="KW-0175">Coiled coil</keyword>
<feature type="coiled-coil region" evidence="1">
    <location>
        <begin position="363"/>
        <end position="397"/>
    </location>
</feature>
<accession>A0A8H4CMB6</accession>
<dbReference type="Pfam" id="PF00350">
    <property type="entry name" value="Dynamin_N"/>
    <property type="match status" value="1"/>
</dbReference>
<dbReference type="Gene3D" id="3.40.50.300">
    <property type="entry name" value="P-loop containing nucleotide triphosphate hydrolases"/>
    <property type="match status" value="1"/>
</dbReference>
<feature type="compositionally biased region" description="Basic and acidic residues" evidence="2">
    <location>
        <begin position="431"/>
        <end position="440"/>
    </location>
</feature>
<dbReference type="AlphaFoldDB" id="A0A8H4CMB6"/>
<reference evidence="5" key="2">
    <citation type="submission" date="2020-03" db="EMBL/GenBank/DDBJ databases">
        <authorList>
            <person name="Fu F.-F."/>
            <person name="Chen J."/>
        </authorList>
    </citation>
    <scope>NUCLEOTIDE SEQUENCE</scope>
    <source>
        <strain evidence="5">Lc1</strain>
    </source>
</reference>
<feature type="domain" description="Dynamin N-terminal" evidence="3">
    <location>
        <begin position="80"/>
        <end position="317"/>
    </location>
</feature>
<evidence type="ECO:0000256" key="1">
    <source>
        <dbReference type="SAM" id="Coils"/>
    </source>
</evidence>
<evidence type="ECO:0000256" key="2">
    <source>
        <dbReference type="SAM" id="MobiDB-lite"/>
    </source>
</evidence>